<organism evidence="2 3">
    <name type="scientific">Ochrobactrum soli</name>
    <dbReference type="NCBI Taxonomy" id="2448455"/>
    <lineage>
        <taxon>Bacteria</taxon>
        <taxon>Pseudomonadati</taxon>
        <taxon>Pseudomonadota</taxon>
        <taxon>Alphaproteobacteria</taxon>
        <taxon>Hyphomicrobiales</taxon>
        <taxon>Brucellaceae</taxon>
        <taxon>Brucella/Ochrobactrum group</taxon>
        <taxon>Ochrobactrum</taxon>
    </lineage>
</organism>
<dbReference type="Pfam" id="PF00359">
    <property type="entry name" value="PTS_EIIA_2"/>
    <property type="match status" value="1"/>
</dbReference>
<dbReference type="GO" id="GO:0016740">
    <property type="term" value="F:transferase activity"/>
    <property type="evidence" value="ECO:0007669"/>
    <property type="project" value="UniProtKB-KW"/>
</dbReference>
<evidence type="ECO:0000259" key="1">
    <source>
        <dbReference type="PROSITE" id="PS51094"/>
    </source>
</evidence>
<reference evidence="3" key="1">
    <citation type="submission" date="2017-12" db="EMBL/GenBank/DDBJ databases">
        <authorList>
            <person name="Diaz M."/>
        </authorList>
    </citation>
    <scope>NUCLEOTIDE SEQUENCE [LARGE SCALE GENOMIC DNA]</scope>
    <source>
        <strain evidence="3">FI11154</strain>
    </source>
</reference>
<keyword evidence="2" id="KW-0808">Transferase</keyword>
<accession>A0A2P9HHT5</accession>
<dbReference type="PANTHER" id="PTHR47738">
    <property type="entry name" value="PTS SYSTEM FRUCTOSE-LIKE EIIA COMPONENT-RELATED"/>
    <property type="match status" value="1"/>
</dbReference>
<dbReference type="Gene3D" id="3.40.930.10">
    <property type="entry name" value="Mannitol-specific EII, Chain A"/>
    <property type="match status" value="1"/>
</dbReference>
<dbReference type="SUPFAM" id="SSF55804">
    <property type="entry name" value="Phoshotransferase/anion transport protein"/>
    <property type="match status" value="1"/>
</dbReference>
<dbReference type="EC" id="2.7.1.-" evidence="2"/>
<name>A0A2P9HHT5_9HYPH</name>
<dbReference type="EMBL" id="OOFM01000004">
    <property type="protein sequence ID" value="SPL63659.1"/>
    <property type="molecule type" value="Genomic_DNA"/>
</dbReference>
<dbReference type="InterPro" id="IPR051541">
    <property type="entry name" value="PTS_SugarTrans_NitroReg"/>
</dbReference>
<gene>
    <name evidence="2" type="ORF">OHAE_3591</name>
</gene>
<dbReference type="InterPro" id="IPR002178">
    <property type="entry name" value="PTS_EIIA_type-2_dom"/>
</dbReference>
<proteinExistence type="predicted"/>
<dbReference type="Proteomes" id="UP000246073">
    <property type="component" value="Unassembled WGS sequence"/>
</dbReference>
<evidence type="ECO:0000313" key="2">
    <source>
        <dbReference type="EMBL" id="SPL63659.1"/>
    </source>
</evidence>
<protein>
    <submittedName>
        <fullName evidence="2">PTS system, galactitol-specific IIA component</fullName>
        <ecNumber evidence="2">2.7.1.-</ecNumber>
    </submittedName>
</protein>
<dbReference type="RefSeq" id="WP_109367546.1">
    <property type="nucleotide sequence ID" value="NZ_OOFM01000004.1"/>
</dbReference>
<feature type="domain" description="PTS EIIA type-2" evidence="1">
    <location>
        <begin position="7"/>
        <end position="153"/>
    </location>
</feature>
<evidence type="ECO:0000313" key="3">
    <source>
        <dbReference type="Proteomes" id="UP000246073"/>
    </source>
</evidence>
<dbReference type="PANTHER" id="PTHR47738:SF3">
    <property type="entry name" value="PHOSPHOTRANSFERASE SYSTEM MANNITOL_FRUCTOSE-SPECIFIC IIA DOMAIN CONTAINING PROTEIN"/>
    <property type="match status" value="1"/>
</dbReference>
<sequence>MANGLMAFLDPEAIELQSEAKTNEEIIRILAAKLERLCYVKPSYADAVVKREQTMPTGLPLEREENVAVPHTDPEHVLKAGIAFATLKSPVIFSNMEDPEEDVPVGFVFLLAINDKDKQIETLQQVMATIQNEDALEHLKKSRTLSDVEAALG</sequence>
<dbReference type="InterPro" id="IPR016152">
    <property type="entry name" value="PTrfase/Anion_transptr"/>
</dbReference>
<dbReference type="AlphaFoldDB" id="A0A2P9HHT5"/>
<dbReference type="CDD" id="cd00211">
    <property type="entry name" value="PTS_IIA_fru"/>
    <property type="match status" value="1"/>
</dbReference>
<dbReference type="PROSITE" id="PS51094">
    <property type="entry name" value="PTS_EIIA_TYPE_2"/>
    <property type="match status" value="1"/>
</dbReference>